<evidence type="ECO:0000259" key="23">
    <source>
        <dbReference type="PROSITE" id="PS50200"/>
    </source>
</evidence>
<dbReference type="CDD" id="cd22734">
    <property type="entry name" value="FHA_RAIN"/>
    <property type="match status" value="1"/>
</dbReference>
<dbReference type="SMART" id="SM00513">
    <property type="entry name" value="SAP"/>
    <property type="match status" value="1"/>
</dbReference>
<dbReference type="GO" id="GO:0051020">
    <property type="term" value="F:GTPase binding"/>
    <property type="evidence" value="ECO:0007669"/>
    <property type="project" value="TreeGrafter"/>
</dbReference>
<evidence type="ECO:0000256" key="16">
    <source>
        <dbReference type="ARBA" id="ARBA00060096"/>
    </source>
</evidence>
<feature type="region of interest" description="Disordered" evidence="22">
    <location>
        <begin position="473"/>
        <end position="492"/>
    </location>
</feature>
<keyword evidence="10" id="KW-0805">Transcription regulation</keyword>
<dbReference type="SMART" id="SM00409">
    <property type="entry name" value="IG"/>
    <property type="match status" value="1"/>
</dbReference>
<dbReference type="Gene3D" id="2.60.40.10">
    <property type="entry name" value="Immunoglobulins"/>
    <property type="match status" value="1"/>
</dbReference>
<dbReference type="PANTHER" id="PTHR16027:SF4">
    <property type="entry name" value="RAS-INTERACTING PROTEIN 1"/>
    <property type="match status" value="1"/>
</dbReference>
<dbReference type="EMBL" id="JAATJV010414840">
    <property type="protein sequence ID" value="MBZ3887307.1"/>
    <property type="molecule type" value="Genomic_DNA"/>
</dbReference>
<dbReference type="Proteomes" id="UP001166674">
    <property type="component" value="Unassembled WGS sequence"/>
</dbReference>
<feature type="compositionally biased region" description="Polar residues" evidence="22">
    <location>
        <begin position="351"/>
        <end position="365"/>
    </location>
</feature>
<feature type="region of interest" description="Disordered" evidence="22">
    <location>
        <begin position="303"/>
        <end position="386"/>
    </location>
</feature>
<dbReference type="PROSITE" id="PS50200">
    <property type="entry name" value="RA"/>
    <property type="match status" value="1"/>
</dbReference>
<organism evidence="26 27">
    <name type="scientific">Sciurus carolinensis</name>
    <name type="common">Eastern gray squirrel</name>
    <dbReference type="NCBI Taxonomy" id="30640"/>
    <lineage>
        <taxon>Eukaryota</taxon>
        <taxon>Metazoa</taxon>
        <taxon>Chordata</taxon>
        <taxon>Craniata</taxon>
        <taxon>Vertebrata</taxon>
        <taxon>Euteleostomi</taxon>
        <taxon>Mammalia</taxon>
        <taxon>Eutheria</taxon>
        <taxon>Euarchontoglires</taxon>
        <taxon>Glires</taxon>
        <taxon>Rodentia</taxon>
        <taxon>Sciuromorpha</taxon>
        <taxon>Sciuridae</taxon>
        <taxon>Sciurinae</taxon>
        <taxon>Sciurini</taxon>
        <taxon>Sciurus</taxon>
    </lineage>
</organism>
<dbReference type="FunFam" id="1.10.720.30:FF:000016">
    <property type="entry name" value="MEF2-activating motif and SAP domain-containing transcriptional regulator isoform X2"/>
    <property type="match status" value="1"/>
</dbReference>
<comment type="subunit">
    <text evidence="18">Interacts with MEF2C.</text>
</comment>
<dbReference type="SUPFAM" id="SSF54236">
    <property type="entry name" value="Ubiquitin-like"/>
    <property type="match status" value="1"/>
</dbReference>
<evidence type="ECO:0000256" key="11">
    <source>
        <dbReference type="ARBA" id="ARBA00023034"/>
    </source>
</evidence>
<dbReference type="CDD" id="cd15472">
    <property type="entry name" value="Myo5p-like_CBD_Rasip1"/>
    <property type="match status" value="1"/>
</dbReference>
<gene>
    <name evidence="26" type="ORF">SUZIE_192295</name>
</gene>
<evidence type="ECO:0000256" key="17">
    <source>
        <dbReference type="ARBA" id="ARBA00062233"/>
    </source>
</evidence>
<comment type="function">
    <text evidence="16">Required for the proper formation of vascular structures that develop via both vasculogenesis and angiogenesis. Acts as a critical and vascular-specific regulator of GTPase signaling, cell architecture, and adhesion, which is essential for endothelial cell morphogenesis and blood vessel tubulogenesis. Regulates the activity of Rho GTPases in part by recruiting ARHGAP29 and suppressing RhoA signaling and dampening ROCK and MYH9 activities in endothelial cells. May act as effector for Golgi-bound HRAS and other Ras-like proteins. May promote HRAS-mediated transformation. Negative regulator of amino acid starvation-induced autophagy.</text>
</comment>
<comment type="subcellular location">
    <subcellularLocation>
        <location evidence="3">Cytoplasm</location>
        <location evidence="3">Perinuclear region</location>
    </subcellularLocation>
    <subcellularLocation>
        <location evidence="2">Golgi apparatus</location>
        <location evidence="2">Golgi stack</location>
    </subcellularLocation>
    <subcellularLocation>
        <location evidence="1">Nucleus</location>
    </subcellularLocation>
</comment>
<evidence type="ECO:0000259" key="24">
    <source>
        <dbReference type="PROSITE" id="PS50800"/>
    </source>
</evidence>
<keyword evidence="7" id="KW-0597">Phosphoprotein</keyword>
<dbReference type="GO" id="GO:0035024">
    <property type="term" value="P:negative regulation of Rho protein signal transduction"/>
    <property type="evidence" value="ECO:0007669"/>
    <property type="project" value="TreeGrafter"/>
</dbReference>
<sequence length="1696" mass="182176">MAAIKSLETDYLPGHLDAKLHKKVMDLVHKTLKEFKEKPLNEGSYMGAIDDNTMKQASWSFVKELKQITDSDVKGCCVICDQSVLAALKSLKENYLPGHLETRLHKKVMETTERILVEFKDQPLKDGSFLGAIDNSTLEKTSRSFLKELKRITDSNVRGEKFVKQLYQMLNKEKAKFAQHAAQFQKEDRQMKVREKRNLTLNCLLKWHRFSVGLTDYQFFRDMENGGETLLYKGKNPILIIPSVTSDDTGLYRCELGTVSSGPATIIRYHVTVLSPNATEESTTTNLETGDETAPQVQAETAALQGETAPQVQAETAPLQGETAPQVQAETATLQGETAPQVQAETAPLQGETSPSQGDTASAVQGETGPPVQAETGPTVQGDTTSLVQGETTQTVQGEMVPPIQDEMASPVQGEMTPTQGETAPVQGETAPPGQVETASPQDETAPGQGETALLVGETAPLLGDMAPLEEASVRPNSADVETSSATVQPSQAESMLHGPLIGLLICSSVALIAALGVRSSSSDTGSRSSEPLPPPPPHVELRRVGAVKAAGGASGSRAKRISQLFRGAGTGTTGSGGAGGTGTPGGAQRWASEKKLPELAAGVAPEPPLASRATAPPGVLKIFGAGLASGANYKSVLATARSTARELVAEALERYGLASSPGSGPGESSGVDAFALCDALGRQAVAGVGSGEWRAEHLRVLGDSERPLLVQELWRARPGWARRFELRGREEARRLEQEAFGAGDSDGTGAPSWRPQKNRSRAASGGAALASPSPGSGSGAPAGSGGKERSENLSLRRSVSELSLQGRRRRQQERRQQAVSMAPGAADTQIVPADPGDFDQLTQCLIQAPSNRPYFLLLQGYQDAQDFVVYVMTREQHVFGRGGTSSSRCGSPAPYVDTFLNAPDILPRHCTVRAGPEPPAMVRPARGAPVMHNGCLLLREAELHPGDLLGLGEHFLFMYKDPRTGGSGPARPPWLPARPGATPPGPGWAFSCRLCGRGLQERGEALAAYLDGREPVLRFRPREEEALLGEIVRAAASGAGELPPLGPATLLALCVQHSARELELGHLPRLLGRLARLIKEAVWEKIKEIGDRQPENHPEGVPEVPLTPEAVSVELRPLMLWMANTTELLSFVQEKVLEMEKEADQEGLSSDPQLCNDLELCDEAMALLDEVIMCTFQQSVYYLTKTLYSTLPALLDSNPFTAGAELPGPGADLGAMPPGLRPTLGVFQAALELTSQCELHPDLVSQTFGYLFFFSNASLLNSLMERGQGRPFYQWSRAVQIRTNLDLVLDWLQGAGLGDIATEFFRKLSIAVNLLCVPRTSLLKASWSSLRTDHSTLTPAQLHHLLSHYQLGPGRGPPPAWDPPPAERDAVDTGDIFESFSSHPPLILPLGSSRLRLTVQVPIPALAMTLAASSQRSQIIRSKFRSVLQLRIHRRNQDPRVPSPSPPPHKLELQTLKLEELTVSELRQQLRLRGLPVSGTKSMLLERMRGGAPPRERQKPRREDGAAGAPWPRLRSKTLGTSRRQGTVKSNPATLKPSLPRAAESFVTAPAPPPPPPPTTALTPSLAPLTLEEELQEAIRRAQLLPNRGIDDILEDQMEPEDPLPPIPLDFPGSFDVLSPSPDSEGLSSVFSSSLPTPTNSPSTSPRGPTDSLDWLEALSGGPPLGSGPPAPSIFSADLSDSSGTRLWDLLEDPW</sequence>
<feature type="region of interest" description="Disordered" evidence="22">
    <location>
        <begin position="568"/>
        <end position="590"/>
    </location>
</feature>
<dbReference type="InterPro" id="IPR013783">
    <property type="entry name" value="Ig-like_fold"/>
</dbReference>
<comment type="caution">
    <text evidence="26">The sequence shown here is derived from an EMBL/GenBank/DDBJ whole genome shotgun (WGS) entry which is preliminary data.</text>
</comment>
<dbReference type="InterPro" id="IPR032699">
    <property type="entry name" value="Izumo-Ig"/>
</dbReference>
<evidence type="ECO:0000256" key="2">
    <source>
        <dbReference type="ARBA" id="ARBA00004348"/>
    </source>
</evidence>
<feature type="compositionally biased region" description="Low complexity" evidence="22">
    <location>
        <begin position="1625"/>
        <end position="1651"/>
    </location>
</feature>
<dbReference type="Pfam" id="PF02037">
    <property type="entry name" value="SAP"/>
    <property type="match status" value="1"/>
</dbReference>
<evidence type="ECO:0000256" key="3">
    <source>
        <dbReference type="ARBA" id="ARBA00004556"/>
    </source>
</evidence>
<feature type="region of interest" description="Disordered" evidence="22">
    <location>
        <begin position="1482"/>
        <end position="1540"/>
    </location>
</feature>
<evidence type="ECO:0000256" key="13">
    <source>
        <dbReference type="ARBA" id="ARBA00023163"/>
    </source>
</evidence>
<dbReference type="InterPro" id="IPR000159">
    <property type="entry name" value="RA_dom"/>
</dbReference>
<feature type="compositionally biased region" description="Low complexity" evidence="22">
    <location>
        <begin position="762"/>
        <end position="776"/>
    </location>
</feature>
<dbReference type="Gene3D" id="1.10.720.30">
    <property type="entry name" value="SAP domain"/>
    <property type="match status" value="1"/>
</dbReference>
<dbReference type="InterPro" id="IPR037983">
    <property type="entry name" value="CBD_Rasip1/Radil"/>
</dbReference>
<dbReference type="InterPro" id="IPR029389">
    <property type="entry name" value="IZUMO"/>
</dbReference>
<dbReference type="Gene3D" id="3.10.20.90">
    <property type="entry name" value="Phosphatidylinositol 3-kinase Catalytic Subunit, Chain A, domain 1"/>
    <property type="match status" value="1"/>
</dbReference>
<keyword evidence="13" id="KW-0804">Transcription</keyword>
<dbReference type="SUPFAM" id="SSF49879">
    <property type="entry name" value="SMAD/FHA domain"/>
    <property type="match status" value="1"/>
</dbReference>
<evidence type="ECO:0000256" key="12">
    <source>
        <dbReference type="ARBA" id="ARBA00023159"/>
    </source>
</evidence>
<feature type="domain" description="SAP" evidence="24">
    <location>
        <begin position="1459"/>
        <end position="1493"/>
    </location>
</feature>
<evidence type="ECO:0000256" key="21">
    <source>
        <dbReference type="ARBA" id="ARBA00075943"/>
    </source>
</evidence>
<dbReference type="InterPro" id="IPR003034">
    <property type="entry name" value="SAP_dom"/>
</dbReference>
<dbReference type="PROSITE" id="PS51126">
    <property type="entry name" value="DILUTE"/>
    <property type="match status" value="1"/>
</dbReference>
<dbReference type="Pfam" id="PF16706">
    <property type="entry name" value="Izumo-Ig"/>
    <property type="match status" value="1"/>
</dbReference>
<dbReference type="SUPFAM" id="SSF68906">
    <property type="entry name" value="SAP domain"/>
    <property type="match status" value="1"/>
</dbReference>
<dbReference type="FunFam" id="2.60.200.20:FF:000036">
    <property type="entry name" value="Ras interacting protein 1"/>
    <property type="match status" value="1"/>
</dbReference>
<evidence type="ECO:0000256" key="5">
    <source>
        <dbReference type="ARBA" id="ARBA00022481"/>
    </source>
</evidence>
<evidence type="ECO:0000256" key="7">
    <source>
        <dbReference type="ARBA" id="ARBA00022553"/>
    </source>
</evidence>
<dbReference type="InterPro" id="IPR008984">
    <property type="entry name" value="SMAD_FHA_dom_sf"/>
</dbReference>
<dbReference type="Pfam" id="PF01843">
    <property type="entry name" value="DIL"/>
    <property type="match status" value="1"/>
</dbReference>
<evidence type="ECO:0000256" key="1">
    <source>
        <dbReference type="ARBA" id="ARBA00004123"/>
    </source>
</evidence>
<dbReference type="SMART" id="SM01132">
    <property type="entry name" value="DIL"/>
    <property type="match status" value="1"/>
</dbReference>
<dbReference type="SMART" id="SM00314">
    <property type="entry name" value="RA"/>
    <property type="match status" value="1"/>
</dbReference>
<evidence type="ECO:0000256" key="4">
    <source>
        <dbReference type="ARBA" id="ARBA00009633"/>
    </source>
</evidence>
<evidence type="ECO:0000256" key="19">
    <source>
        <dbReference type="ARBA" id="ARBA00069245"/>
    </source>
</evidence>
<dbReference type="InterPro" id="IPR036179">
    <property type="entry name" value="Ig-like_dom_sf"/>
</dbReference>
<feature type="domain" description="Ras-associating" evidence="23">
    <location>
        <begin position="617"/>
        <end position="732"/>
    </location>
</feature>
<dbReference type="GO" id="GO:0007165">
    <property type="term" value="P:signal transduction"/>
    <property type="evidence" value="ECO:0007669"/>
    <property type="project" value="InterPro"/>
</dbReference>
<evidence type="ECO:0000256" key="22">
    <source>
        <dbReference type="SAM" id="MobiDB-lite"/>
    </source>
</evidence>
<dbReference type="InterPro" id="IPR003599">
    <property type="entry name" value="Ig_sub"/>
</dbReference>
<dbReference type="PROSITE" id="PS50800">
    <property type="entry name" value="SAP"/>
    <property type="match status" value="1"/>
</dbReference>
<dbReference type="Pfam" id="PF15005">
    <property type="entry name" value="IZUMO"/>
    <property type="match status" value="2"/>
</dbReference>
<dbReference type="InterPro" id="IPR029071">
    <property type="entry name" value="Ubiquitin-like_domsf"/>
</dbReference>
<keyword evidence="14" id="KW-0539">Nucleus</keyword>
<dbReference type="InterPro" id="IPR002710">
    <property type="entry name" value="Dilute_dom"/>
</dbReference>
<evidence type="ECO:0000256" key="14">
    <source>
        <dbReference type="ARBA" id="ARBA00023242"/>
    </source>
</evidence>
<evidence type="ECO:0000256" key="20">
    <source>
        <dbReference type="ARBA" id="ARBA00073667"/>
    </source>
</evidence>
<comment type="similarity">
    <text evidence="4">Belongs to the Izumo family.</text>
</comment>
<feature type="compositionally biased region" description="Pro residues" evidence="22">
    <location>
        <begin position="1551"/>
        <end position="1560"/>
    </location>
</feature>
<protein>
    <recommendedName>
        <fullName evidence="20">MEF2-activating motif and SAP domain-containing transcriptional regulator</fullName>
    </recommendedName>
    <alternativeName>
        <fullName evidence="21">MEF2-activating SAP transcriptional regulatory protein</fullName>
    </alternativeName>
    <alternativeName>
        <fullName evidence="19">Ras-interacting protein 1</fullName>
    </alternativeName>
</protein>
<dbReference type="FunFam" id="3.10.20.90:FF:000257">
    <property type="entry name" value="Ras interacting protein 1"/>
    <property type="match status" value="1"/>
</dbReference>
<dbReference type="GO" id="GO:0005795">
    <property type="term" value="C:Golgi stack"/>
    <property type="evidence" value="ECO:0007669"/>
    <property type="project" value="UniProtKB-SubCell"/>
</dbReference>
<dbReference type="Pfam" id="PF00788">
    <property type="entry name" value="RA"/>
    <property type="match status" value="1"/>
</dbReference>
<feature type="compositionally biased region" description="Polar residues" evidence="22">
    <location>
        <begin position="323"/>
        <end position="344"/>
    </location>
</feature>
<evidence type="ECO:0000313" key="26">
    <source>
        <dbReference type="EMBL" id="MBZ3887307.1"/>
    </source>
</evidence>
<dbReference type="InterPro" id="IPR036361">
    <property type="entry name" value="SAP_dom_sf"/>
</dbReference>
<feature type="compositionally biased region" description="Gly residues" evidence="22">
    <location>
        <begin position="569"/>
        <end position="586"/>
    </location>
</feature>
<feature type="region of interest" description="Disordered" evidence="22">
    <location>
        <begin position="1546"/>
        <end position="1565"/>
    </location>
</feature>
<keyword evidence="5" id="KW-0488">Methylation</keyword>
<feature type="compositionally biased region" description="Low complexity" evidence="22">
    <location>
        <begin position="793"/>
        <end position="806"/>
    </location>
</feature>
<dbReference type="GO" id="GO:0048471">
    <property type="term" value="C:perinuclear region of cytoplasm"/>
    <property type="evidence" value="ECO:0007669"/>
    <property type="project" value="UniProtKB-SubCell"/>
</dbReference>
<evidence type="ECO:0000256" key="9">
    <source>
        <dbReference type="ARBA" id="ARBA00022729"/>
    </source>
</evidence>
<keyword evidence="6" id="KW-0963">Cytoplasm</keyword>
<dbReference type="GO" id="GO:0005634">
    <property type="term" value="C:nucleus"/>
    <property type="evidence" value="ECO:0007669"/>
    <property type="project" value="UniProtKB-SubCell"/>
</dbReference>
<keyword evidence="12" id="KW-0010">Activator</keyword>
<dbReference type="Gene3D" id="2.60.200.20">
    <property type="match status" value="1"/>
</dbReference>
<evidence type="ECO:0000256" key="6">
    <source>
        <dbReference type="ARBA" id="ARBA00022490"/>
    </source>
</evidence>
<evidence type="ECO:0000256" key="10">
    <source>
        <dbReference type="ARBA" id="ARBA00023015"/>
    </source>
</evidence>
<feature type="region of interest" description="Disordered" evidence="22">
    <location>
        <begin position="410"/>
        <end position="449"/>
    </location>
</feature>
<feature type="compositionally biased region" description="Polar residues" evidence="22">
    <location>
        <begin position="480"/>
        <end position="492"/>
    </location>
</feature>
<reference evidence="26" key="1">
    <citation type="submission" date="2020-03" db="EMBL/GenBank/DDBJ databases">
        <title>Studies in the Genomics of Life Span.</title>
        <authorList>
            <person name="Glass D."/>
        </authorList>
    </citation>
    <scope>NUCLEOTIDE SEQUENCE</scope>
    <source>
        <strain evidence="26">SUZIE</strain>
        <tissue evidence="26">Muscle</tissue>
    </source>
</reference>
<keyword evidence="8" id="KW-0037">Angiogenesis</keyword>
<feature type="region of interest" description="Disordered" evidence="22">
    <location>
        <begin position="739"/>
        <end position="831"/>
    </location>
</feature>
<dbReference type="SUPFAM" id="SSF48726">
    <property type="entry name" value="Immunoglobulin"/>
    <property type="match status" value="1"/>
</dbReference>
<dbReference type="PANTHER" id="PTHR16027">
    <property type="entry name" value="DILUTE DOMAIN-CONTAINING PROTEIN YPR089W"/>
    <property type="match status" value="1"/>
</dbReference>
<name>A0AA41NC77_SCICA</name>
<feature type="domain" description="Dilute" evidence="25">
    <location>
        <begin position="1073"/>
        <end position="1374"/>
    </location>
</feature>
<evidence type="ECO:0000256" key="8">
    <source>
        <dbReference type="ARBA" id="ARBA00022657"/>
    </source>
</evidence>
<dbReference type="GO" id="GO:0001525">
    <property type="term" value="P:angiogenesis"/>
    <property type="evidence" value="ECO:0007669"/>
    <property type="project" value="UniProtKB-KW"/>
</dbReference>
<dbReference type="GO" id="GO:0005911">
    <property type="term" value="C:cell-cell junction"/>
    <property type="evidence" value="ECO:0007669"/>
    <property type="project" value="TreeGrafter"/>
</dbReference>
<feature type="region of interest" description="Disordered" evidence="22">
    <location>
        <begin position="520"/>
        <end position="541"/>
    </location>
</feature>
<evidence type="ECO:0000313" key="27">
    <source>
        <dbReference type="Proteomes" id="UP001166674"/>
    </source>
</evidence>
<evidence type="ECO:0000256" key="18">
    <source>
        <dbReference type="ARBA" id="ARBA00065542"/>
    </source>
</evidence>
<feature type="compositionally biased region" description="Polar residues" evidence="22">
    <location>
        <begin position="376"/>
        <end position="386"/>
    </location>
</feature>
<evidence type="ECO:0000259" key="25">
    <source>
        <dbReference type="PROSITE" id="PS51126"/>
    </source>
</evidence>
<proteinExistence type="inferred from homology"/>
<accession>A0AA41NC77</accession>
<keyword evidence="11" id="KW-0333">Golgi apparatus</keyword>
<evidence type="ECO:0000256" key="15">
    <source>
        <dbReference type="ARBA" id="ARBA00057766"/>
    </source>
</evidence>
<feature type="compositionally biased region" description="Low complexity" evidence="22">
    <location>
        <begin position="520"/>
        <end position="530"/>
    </location>
</feature>
<comment type="subunit">
    <text evidence="17">Interacts with Ras family members that have been activated by GTP binding. Interacts with HRAS, RAP1A, RAP2, RRAS, RAF1 and RRAS2. Interacts with MYH9 and ARHGAP29.</text>
</comment>
<keyword evidence="9" id="KW-0732">Signal</keyword>
<feature type="region of interest" description="Disordered" evidence="22">
    <location>
        <begin position="1598"/>
        <end position="1682"/>
    </location>
</feature>
<feature type="compositionally biased region" description="Polar residues" evidence="22">
    <location>
        <begin position="1519"/>
        <end position="1534"/>
    </location>
</feature>
<feature type="compositionally biased region" description="Basic and acidic residues" evidence="22">
    <location>
        <begin position="1485"/>
        <end position="1506"/>
    </location>
</feature>
<feature type="compositionally biased region" description="Gly residues" evidence="22">
    <location>
        <begin position="777"/>
        <end position="786"/>
    </location>
</feature>
<keyword evidence="27" id="KW-1185">Reference proteome</keyword>
<comment type="function">
    <text evidence="15">Transcriptional coactivator. Stimulates the transcriptional activity of MEF2C. Stimulates MYOD1 activity in part via MEF2, resulting in an enhancement of skeletal muscle differentiation.</text>
</comment>
<dbReference type="InterPro" id="IPR052072">
    <property type="entry name" value="Vascular_dev_regulator"/>
</dbReference>